<dbReference type="SMART" id="SM00965">
    <property type="entry name" value="STN"/>
    <property type="match status" value="1"/>
</dbReference>
<evidence type="ECO:0000256" key="5">
    <source>
        <dbReference type="SAM" id="SignalP"/>
    </source>
</evidence>
<accession>A0AAJ4ZA40</accession>
<dbReference type="Pfam" id="PF07660">
    <property type="entry name" value="STN"/>
    <property type="match status" value="1"/>
</dbReference>
<feature type="signal peptide" evidence="5">
    <location>
        <begin position="1"/>
        <end position="32"/>
    </location>
</feature>
<evidence type="ECO:0000313" key="7">
    <source>
        <dbReference type="EMBL" id="SUA89580.1"/>
    </source>
</evidence>
<evidence type="ECO:0000259" key="6">
    <source>
        <dbReference type="SMART" id="SM00965"/>
    </source>
</evidence>
<protein>
    <submittedName>
        <fullName evidence="7">Ferric-pseudobactin 358 receptor</fullName>
    </submittedName>
</protein>
<keyword evidence="7" id="KW-0675">Receptor</keyword>
<evidence type="ECO:0000256" key="2">
    <source>
        <dbReference type="ARBA" id="ARBA00023136"/>
    </source>
</evidence>
<dbReference type="AlphaFoldDB" id="A0AAJ4ZA40"/>
<comment type="caution">
    <text evidence="7">The sequence shown here is derived from an EMBL/GenBank/DDBJ whole genome shotgun (WGS) entry which is preliminary data.</text>
</comment>
<evidence type="ECO:0000256" key="1">
    <source>
        <dbReference type="ARBA" id="ARBA00022448"/>
    </source>
</evidence>
<keyword evidence="1" id="KW-0813">Transport</keyword>
<organism evidence="7 8">
    <name type="scientific">Pandoraea pulmonicola</name>
    <dbReference type="NCBI Taxonomy" id="93221"/>
    <lineage>
        <taxon>Bacteria</taxon>
        <taxon>Pseudomonadati</taxon>
        <taxon>Pseudomonadota</taxon>
        <taxon>Betaproteobacteria</taxon>
        <taxon>Burkholderiales</taxon>
        <taxon>Burkholderiaceae</taxon>
        <taxon>Pandoraea</taxon>
    </lineage>
</organism>
<feature type="domain" description="Secretin/TonB short N-terminal" evidence="6">
    <location>
        <begin position="73"/>
        <end position="124"/>
    </location>
</feature>
<feature type="region of interest" description="Disordered" evidence="4">
    <location>
        <begin position="246"/>
        <end position="268"/>
    </location>
</feature>
<evidence type="ECO:0000256" key="3">
    <source>
        <dbReference type="ARBA" id="ARBA00023237"/>
    </source>
</evidence>
<dbReference type="Gene3D" id="3.55.50.30">
    <property type="match status" value="1"/>
</dbReference>
<dbReference type="Pfam" id="PF13103">
    <property type="entry name" value="TonB_2"/>
    <property type="match status" value="1"/>
</dbReference>
<evidence type="ECO:0000256" key="4">
    <source>
        <dbReference type="SAM" id="MobiDB-lite"/>
    </source>
</evidence>
<dbReference type="Proteomes" id="UP000254589">
    <property type="component" value="Unassembled WGS sequence"/>
</dbReference>
<proteinExistence type="predicted"/>
<dbReference type="SUPFAM" id="SSF74653">
    <property type="entry name" value="TolA/TonB C-terminal domain"/>
    <property type="match status" value="1"/>
</dbReference>
<dbReference type="PROSITE" id="PS51257">
    <property type="entry name" value="PROKAR_LIPOPROTEIN"/>
    <property type="match status" value="1"/>
</dbReference>
<name>A0AAJ4ZA40_PANPU</name>
<keyword evidence="5" id="KW-0732">Signal</keyword>
<evidence type="ECO:0000313" key="8">
    <source>
        <dbReference type="Proteomes" id="UP000254589"/>
    </source>
</evidence>
<gene>
    <name evidence="7" type="primary">pupA_1</name>
    <name evidence="7" type="ORF">NCTC13159_01047</name>
</gene>
<dbReference type="EMBL" id="UGSJ01000001">
    <property type="protein sequence ID" value="SUA89580.1"/>
    <property type="molecule type" value="Genomic_DNA"/>
</dbReference>
<keyword evidence="2" id="KW-0472">Membrane</keyword>
<dbReference type="InterPro" id="IPR011662">
    <property type="entry name" value="Secretin/TonB_short_N"/>
</dbReference>
<sequence length="268" mass="27960">MLRNIATSAPRPILLLCLAMICSCACSVRVWATNAAPGFVTPADAGAQPLQRFDIAAQSLQSALEAYGALTDVSLLYDSSLTAGRRSTPVQGEMTARAALQLLLEGSGLTPRYTGEKTVALVPARQRTPDMPSESPGDAAHAGNAAAHRYFGLVQARVHDAFCAQPLLAQGTRRIALRLWIDASGAIGPVSLLASSGDLKIDKLVVTALQGVRIGEPVPPSLAQPFTFVVLPRASGRTWGCVPANDAVAAPDEPPVSRPARAGGQHGR</sequence>
<dbReference type="GO" id="GO:0019867">
    <property type="term" value="C:outer membrane"/>
    <property type="evidence" value="ECO:0007669"/>
    <property type="project" value="InterPro"/>
</dbReference>
<keyword evidence="3" id="KW-0998">Cell outer membrane</keyword>
<reference evidence="7 8" key="1">
    <citation type="submission" date="2018-06" db="EMBL/GenBank/DDBJ databases">
        <authorList>
            <consortium name="Pathogen Informatics"/>
            <person name="Doyle S."/>
        </authorList>
    </citation>
    <scope>NUCLEOTIDE SEQUENCE [LARGE SCALE GENOMIC DNA]</scope>
    <source>
        <strain evidence="7 8">NCTC13159</strain>
    </source>
</reference>
<feature type="chain" id="PRO_5042504317" evidence="5">
    <location>
        <begin position="33"/>
        <end position="268"/>
    </location>
</feature>